<sequence>MVVATGTEGRAWKDTRWEKRTKISDSLQRNIKTVRPSSALEWLGVASAAQLEKNLLGQTLAPSSFFCAGT</sequence>
<dbReference type="EMBL" id="JAWDGP010002879">
    <property type="protein sequence ID" value="KAK3779115.1"/>
    <property type="molecule type" value="Genomic_DNA"/>
</dbReference>
<evidence type="ECO:0000313" key="1">
    <source>
        <dbReference type="EMBL" id="KAK3779115.1"/>
    </source>
</evidence>
<dbReference type="Proteomes" id="UP001283361">
    <property type="component" value="Unassembled WGS sequence"/>
</dbReference>
<organism evidence="1 2">
    <name type="scientific">Elysia crispata</name>
    <name type="common">lettuce slug</name>
    <dbReference type="NCBI Taxonomy" id="231223"/>
    <lineage>
        <taxon>Eukaryota</taxon>
        <taxon>Metazoa</taxon>
        <taxon>Spiralia</taxon>
        <taxon>Lophotrochozoa</taxon>
        <taxon>Mollusca</taxon>
        <taxon>Gastropoda</taxon>
        <taxon>Heterobranchia</taxon>
        <taxon>Euthyneura</taxon>
        <taxon>Panpulmonata</taxon>
        <taxon>Sacoglossa</taxon>
        <taxon>Placobranchoidea</taxon>
        <taxon>Plakobranchidae</taxon>
        <taxon>Elysia</taxon>
    </lineage>
</organism>
<comment type="caution">
    <text evidence="1">The sequence shown here is derived from an EMBL/GenBank/DDBJ whole genome shotgun (WGS) entry which is preliminary data.</text>
</comment>
<reference evidence="1" key="1">
    <citation type="journal article" date="2023" name="G3 (Bethesda)">
        <title>A reference genome for the long-term kleptoplast-retaining sea slug Elysia crispata morphotype clarki.</title>
        <authorList>
            <person name="Eastman K.E."/>
            <person name="Pendleton A.L."/>
            <person name="Shaikh M.A."/>
            <person name="Suttiyut T."/>
            <person name="Ogas R."/>
            <person name="Tomko P."/>
            <person name="Gavelis G."/>
            <person name="Widhalm J.R."/>
            <person name="Wisecaver J.H."/>
        </authorList>
    </citation>
    <scope>NUCLEOTIDE SEQUENCE</scope>
    <source>
        <strain evidence="1">ECLA1</strain>
    </source>
</reference>
<evidence type="ECO:0000313" key="2">
    <source>
        <dbReference type="Proteomes" id="UP001283361"/>
    </source>
</evidence>
<gene>
    <name evidence="1" type="ORF">RRG08_011139</name>
</gene>
<name>A0AAE1DR10_9GAST</name>
<protein>
    <submittedName>
        <fullName evidence="1">Uncharacterized protein</fullName>
    </submittedName>
</protein>
<dbReference type="AlphaFoldDB" id="A0AAE1DR10"/>
<proteinExistence type="predicted"/>
<accession>A0AAE1DR10</accession>
<keyword evidence="2" id="KW-1185">Reference proteome</keyword>